<keyword evidence="2" id="KW-0067">ATP-binding</keyword>
<feature type="region of interest" description="Disordered" evidence="4">
    <location>
        <begin position="424"/>
        <end position="578"/>
    </location>
</feature>
<feature type="compositionally biased region" description="Pro residues" evidence="4">
    <location>
        <begin position="528"/>
        <end position="543"/>
    </location>
</feature>
<dbReference type="GO" id="GO:0140662">
    <property type="term" value="F:ATP-dependent protein folding chaperone"/>
    <property type="evidence" value="ECO:0007669"/>
    <property type="project" value="InterPro"/>
</dbReference>
<evidence type="ECO:0000256" key="1">
    <source>
        <dbReference type="ARBA" id="ARBA00022741"/>
    </source>
</evidence>
<dbReference type="PANTHER" id="PTHR42749">
    <property type="entry name" value="CELL SHAPE-DETERMINING PROTEIN MREB"/>
    <property type="match status" value="1"/>
</dbReference>
<feature type="compositionally biased region" description="Polar residues" evidence="4">
    <location>
        <begin position="424"/>
        <end position="440"/>
    </location>
</feature>
<accession>A0A931N4M6</accession>
<sequence>MTERLALGITVGALHSVAVAASGAGGAVDADQVAGGVVLVHPSVVRVSEYEAPVFGSAALAQDTDVPHAVIDGFLDRVGDPVDMLAEDGSSHAAADLFAIAVAGLVDEAADAVSRTPEAVVACHPARWSAHTVRVVRDALSTAGLSEVTLVPEQAAAVRWLESTHGPLGPGAVLVYDLGASGLTLSVVRTGGRAPGPSPSLHNTDVAGAEFDLLTMRYVLANTLNGNEFDPFDPASERQLAALRDSCRKAKESLSINTSTVLPVRLGAEDRQIRLVRDELEELLRPPLLTSLDLVRDVVHRAGLDIGDINRVLLTGGGAAIPLVTELLSTEFGLPVVAAAAPAETGARGAAVMAAELAEATAETAPHPALRAAPPAPEIRSLDLPAQPEPRRSTRGRAAVIASAAVLIALLAGGTVAIGTSSNFGTEPSSSNQNATTTGQAPAGADSGSVQPAADPLAPGATHPPGAPPGSPAAPAQGGSAAAVANPRAEQTQNPQSQQPGQQPQSQPTQGQPAQGQSPQPQQAQSPQPQPNTPQPQPAPQPQPTQQIPTQQIPTQYPQPNLPKPQAPSLPTGALSDTIDGVGGAVGTVLQVPGEILGGNGG</sequence>
<name>A0A931N4M6_9NOCA</name>
<keyword evidence="1" id="KW-0547">Nucleotide-binding</keyword>
<dbReference type="AlphaFoldDB" id="A0A931N4M6"/>
<feature type="compositionally biased region" description="Low complexity" evidence="4">
    <location>
        <begin position="544"/>
        <end position="559"/>
    </location>
</feature>
<dbReference type="EMBL" id="JADMLG010000008">
    <property type="protein sequence ID" value="MBH0778867.1"/>
    <property type="molecule type" value="Genomic_DNA"/>
</dbReference>
<evidence type="ECO:0000256" key="4">
    <source>
        <dbReference type="SAM" id="MobiDB-lite"/>
    </source>
</evidence>
<protein>
    <submittedName>
        <fullName evidence="6">Hsp70 family protein</fullName>
    </submittedName>
</protein>
<dbReference type="InterPro" id="IPR043129">
    <property type="entry name" value="ATPase_NBD"/>
</dbReference>
<feature type="chain" id="PRO_5039387914" evidence="5">
    <location>
        <begin position="21"/>
        <end position="602"/>
    </location>
</feature>
<dbReference type="GO" id="GO:0005524">
    <property type="term" value="F:ATP binding"/>
    <property type="evidence" value="ECO:0007669"/>
    <property type="project" value="UniProtKB-KW"/>
</dbReference>
<dbReference type="RefSeq" id="WP_196151155.1">
    <property type="nucleotide sequence ID" value="NZ_JADMLG010000008.1"/>
</dbReference>
<gene>
    <name evidence="6" type="ORF">IT779_21545</name>
</gene>
<keyword evidence="5" id="KW-0732">Signal</keyword>
<dbReference type="Gene3D" id="3.90.640.10">
    <property type="entry name" value="Actin, Chain A, domain 4"/>
    <property type="match status" value="1"/>
</dbReference>
<dbReference type="Pfam" id="PF00012">
    <property type="entry name" value="HSP70"/>
    <property type="match status" value="1"/>
</dbReference>
<dbReference type="Proteomes" id="UP000655751">
    <property type="component" value="Unassembled WGS sequence"/>
</dbReference>
<dbReference type="Gene3D" id="3.30.420.40">
    <property type="match status" value="2"/>
</dbReference>
<feature type="compositionally biased region" description="Low complexity" evidence="4">
    <location>
        <begin position="363"/>
        <end position="373"/>
    </location>
</feature>
<evidence type="ECO:0000313" key="6">
    <source>
        <dbReference type="EMBL" id="MBH0778867.1"/>
    </source>
</evidence>
<feature type="region of interest" description="Disordered" evidence="4">
    <location>
        <begin position="363"/>
        <end position="395"/>
    </location>
</feature>
<organism evidence="6 7">
    <name type="scientific">Nocardia bovistercoris</name>
    <dbReference type="NCBI Taxonomy" id="2785916"/>
    <lineage>
        <taxon>Bacteria</taxon>
        <taxon>Bacillati</taxon>
        <taxon>Actinomycetota</taxon>
        <taxon>Actinomycetes</taxon>
        <taxon>Mycobacteriales</taxon>
        <taxon>Nocardiaceae</taxon>
        <taxon>Nocardia</taxon>
    </lineage>
</organism>
<dbReference type="SUPFAM" id="SSF53067">
    <property type="entry name" value="Actin-like ATPase domain"/>
    <property type="match status" value="2"/>
</dbReference>
<proteinExistence type="predicted"/>
<evidence type="ECO:0000256" key="2">
    <source>
        <dbReference type="ARBA" id="ARBA00022840"/>
    </source>
</evidence>
<dbReference type="InterPro" id="IPR013126">
    <property type="entry name" value="Hsp_70_fam"/>
</dbReference>
<reference evidence="6" key="1">
    <citation type="submission" date="2020-11" db="EMBL/GenBank/DDBJ databases">
        <title>Nocardia NEAU-351.nov., a novel actinomycete isolated from the cow dung.</title>
        <authorList>
            <person name="Zhang X."/>
        </authorList>
    </citation>
    <scope>NUCLEOTIDE SEQUENCE</scope>
    <source>
        <strain evidence="6">NEAU-351</strain>
    </source>
</reference>
<evidence type="ECO:0000313" key="7">
    <source>
        <dbReference type="Proteomes" id="UP000655751"/>
    </source>
</evidence>
<feature type="compositionally biased region" description="Low complexity" evidence="4">
    <location>
        <begin position="473"/>
        <end position="527"/>
    </location>
</feature>
<feature type="signal peptide" evidence="5">
    <location>
        <begin position="1"/>
        <end position="20"/>
    </location>
</feature>
<keyword evidence="7" id="KW-1185">Reference proteome</keyword>
<evidence type="ECO:0000256" key="3">
    <source>
        <dbReference type="ARBA" id="ARBA00023186"/>
    </source>
</evidence>
<evidence type="ECO:0000256" key="5">
    <source>
        <dbReference type="SAM" id="SignalP"/>
    </source>
</evidence>
<dbReference type="PANTHER" id="PTHR42749:SF1">
    <property type="entry name" value="CELL SHAPE-DETERMINING PROTEIN MREB"/>
    <property type="match status" value="1"/>
</dbReference>
<comment type="caution">
    <text evidence="6">The sequence shown here is derived from an EMBL/GenBank/DDBJ whole genome shotgun (WGS) entry which is preliminary data.</text>
</comment>
<keyword evidence="3" id="KW-0143">Chaperone</keyword>